<name>A0A1T2L888_9GAMM</name>
<keyword evidence="2" id="KW-1185">Reference proteome</keyword>
<sequence>MEAVTDESKPTLSLIVDEQDEGVTEIELRPEGRDGQVIYHLACHMHSLIEEGDEDYLEDEGPEWRTTASSEILVSASEVEPLLEQLRSEPIPAVPPQVAESVAPIYTLTLTSGGNNSSYSWQDKAPEAWQLLGRVVTGLLSLADKRCNQQAVVFKVLANPHIE</sequence>
<dbReference type="AlphaFoldDB" id="A0A1T2L888"/>
<dbReference type="Proteomes" id="UP000191110">
    <property type="component" value="Unassembled WGS sequence"/>
</dbReference>
<accession>A0A1T2L888</accession>
<comment type="caution">
    <text evidence="1">The sequence shown here is derived from an EMBL/GenBank/DDBJ whole genome shotgun (WGS) entry which is preliminary data.</text>
</comment>
<evidence type="ECO:0000313" key="1">
    <source>
        <dbReference type="EMBL" id="OOZ41319.1"/>
    </source>
</evidence>
<gene>
    <name evidence="1" type="ORF">BOW53_04170</name>
</gene>
<organism evidence="1 2">
    <name type="scientific">Solemya pervernicosa gill symbiont</name>
    <dbReference type="NCBI Taxonomy" id="642797"/>
    <lineage>
        <taxon>Bacteria</taxon>
        <taxon>Pseudomonadati</taxon>
        <taxon>Pseudomonadota</taxon>
        <taxon>Gammaproteobacteria</taxon>
        <taxon>sulfur-oxidizing symbionts</taxon>
    </lineage>
</organism>
<proteinExistence type="predicted"/>
<dbReference type="EMBL" id="MPRL01000011">
    <property type="protein sequence ID" value="OOZ41319.1"/>
    <property type="molecule type" value="Genomic_DNA"/>
</dbReference>
<dbReference type="RefSeq" id="WP_078482824.1">
    <property type="nucleotide sequence ID" value="NZ_MPRL01000011.1"/>
</dbReference>
<protein>
    <submittedName>
        <fullName evidence="1">Uncharacterized protein</fullName>
    </submittedName>
</protein>
<evidence type="ECO:0000313" key="2">
    <source>
        <dbReference type="Proteomes" id="UP000191110"/>
    </source>
</evidence>
<reference evidence="1 2" key="1">
    <citation type="submission" date="2016-11" db="EMBL/GenBank/DDBJ databases">
        <title>Mixed transmission modes and dynamic genome evolution in an obligate animal-bacterial symbiosis.</title>
        <authorList>
            <person name="Russell S.L."/>
            <person name="Corbett-Detig R.B."/>
            <person name="Cavanaugh C.M."/>
        </authorList>
    </citation>
    <scope>NUCLEOTIDE SEQUENCE [LARGE SCALE GENOMIC DNA]</scope>
    <source>
        <strain evidence="1">Sveles-Q1</strain>
    </source>
</reference>